<dbReference type="Proteomes" id="UP001153678">
    <property type="component" value="Unassembled WGS sequence"/>
</dbReference>
<sequence>WECSHDTSPISKGNLYSSLAQKRFMEGFPFPSLPKSNFGHGLFCNLLLARLSESDVSFNIKAGKQPSPKSFSSYSEPHSSSIFLNSDFPARQWLASGG</sequence>
<dbReference type="EMBL" id="CAMKVN010022408">
    <property type="protein sequence ID" value="CAI2199817.1"/>
    <property type="molecule type" value="Genomic_DNA"/>
</dbReference>
<reference evidence="1" key="1">
    <citation type="submission" date="2022-08" db="EMBL/GenBank/DDBJ databases">
        <authorList>
            <person name="Kallberg Y."/>
            <person name="Tangrot J."/>
            <person name="Rosling A."/>
        </authorList>
    </citation>
    <scope>NUCLEOTIDE SEQUENCE</scope>
    <source>
        <strain evidence="1">Wild A</strain>
    </source>
</reference>
<protein>
    <submittedName>
        <fullName evidence="1">13172_t:CDS:1</fullName>
    </submittedName>
</protein>
<feature type="non-terminal residue" evidence="1">
    <location>
        <position position="1"/>
    </location>
</feature>
<organism evidence="1 2">
    <name type="scientific">Funneliformis geosporum</name>
    <dbReference type="NCBI Taxonomy" id="1117311"/>
    <lineage>
        <taxon>Eukaryota</taxon>
        <taxon>Fungi</taxon>
        <taxon>Fungi incertae sedis</taxon>
        <taxon>Mucoromycota</taxon>
        <taxon>Glomeromycotina</taxon>
        <taxon>Glomeromycetes</taxon>
        <taxon>Glomerales</taxon>
        <taxon>Glomeraceae</taxon>
        <taxon>Funneliformis</taxon>
    </lineage>
</organism>
<dbReference type="AlphaFoldDB" id="A0A9W4TCE3"/>
<name>A0A9W4TCE3_9GLOM</name>
<evidence type="ECO:0000313" key="1">
    <source>
        <dbReference type="EMBL" id="CAI2199817.1"/>
    </source>
</evidence>
<proteinExistence type="predicted"/>
<gene>
    <name evidence="1" type="ORF">FWILDA_LOCUS19262</name>
</gene>
<evidence type="ECO:0000313" key="2">
    <source>
        <dbReference type="Proteomes" id="UP001153678"/>
    </source>
</evidence>
<accession>A0A9W4TCE3</accession>
<keyword evidence="2" id="KW-1185">Reference proteome</keyword>
<comment type="caution">
    <text evidence="1">The sequence shown here is derived from an EMBL/GenBank/DDBJ whole genome shotgun (WGS) entry which is preliminary data.</text>
</comment>